<dbReference type="InterPro" id="IPR019533">
    <property type="entry name" value="Peptidase_S26"/>
</dbReference>
<dbReference type="InterPro" id="IPR036286">
    <property type="entry name" value="LexA/Signal_pep-like_sf"/>
</dbReference>
<dbReference type="EMBL" id="MFBS01000008">
    <property type="protein sequence ID" value="OGE10621.1"/>
    <property type="molecule type" value="Genomic_DNA"/>
</dbReference>
<evidence type="ECO:0000256" key="5">
    <source>
        <dbReference type="NCBIfam" id="TIGR02228"/>
    </source>
</evidence>
<comment type="caution">
    <text evidence="8">The sequence shown here is derived from an EMBL/GenBank/DDBJ whole genome shotgun (WGS) entry which is preliminary data.</text>
</comment>
<accession>A0A1F5I2N7</accession>
<dbReference type="CDD" id="cd06530">
    <property type="entry name" value="S26_SPase_I"/>
    <property type="match status" value="1"/>
</dbReference>
<feature type="transmembrane region" description="Helical" evidence="6">
    <location>
        <begin position="220"/>
        <end position="238"/>
    </location>
</feature>
<evidence type="ECO:0000313" key="8">
    <source>
        <dbReference type="EMBL" id="OGE10621.1"/>
    </source>
</evidence>
<dbReference type="GO" id="GO:0016020">
    <property type="term" value="C:membrane"/>
    <property type="evidence" value="ECO:0007669"/>
    <property type="project" value="UniProtKB-SubCell"/>
</dbReference>
<name>A0A1F5I2N7_9BACT</name>
<evidence type="ECO:0000313" key="9">
    <source>
        <dbReference type="Proteomes" id="UP000179227"/>
    </source>
</evidence>
<dbReference type="EC" id="3.4.21.89" evidence="5"/>
<evidence type="ECO:0000256" key="2">
    <source>
        <dbReference type="ARBA" id="ARBA00022692"/>
    </source>
</evidence>
<feature type="transmembrane region" description="Helical" evidence="6">
    <location>
        <begin position="12"/>
        <end position="36"/>
    </location>
</feature>
<keyword evidence="3 6" id="KW-1133">Transmembrane helix</keyword>
<evidence type="ECO:0000256" key="6">
    <source>
        <dbReference type="SAM" id="Phobius"/>
    </source>
</evidence>
<dbReference type="Proteomes" id="UP000179227">
    <property type="component" value="Unassembled WGS sequence"/>
</dbReference>
<gene>
    <name evidence="8" type="ORF">A3A60_02905</name>
</gene>
<evidence type="ECO:0000259" key="7">
    <source>
        <dbReference type="PROSITE" id="PS51841"/>
    </source>
</evidence>
<evidence type="ECO:0000256" key="4">
    <source>
        <dbReference type="ARBA" id="ARBA00023136"/>
    </source>
</evidence>
<evidence type="ECO:0000256" key="3">
    <source>
        <dbReference type="ARBA" id="ARBA00022989"/>
    </source>
</evidence>
<dbReference type="PROSITE" id="PS51841">
    <property type="entry name" value="LTD"/>
    <property type="match status" value="1"/>
</dbReference>
<feature type="transmembrane region" description="Helical" evidence="6">
    <location>
        <begin position="155"/>
        <end position="177"/>
    </location>
</feature>
<dbReference type="InterPro" id="IPR001322">
    <property type="entry name" value="Lamin_tail_dom"/>
</dbReference>
<keyword evidence="4 6" id="KW-0472">Membrane</keyword>
<dbReference type="GO" id="GO:0006465">
    <property type="term" value="P:signal peptide processing"/>
    <property type="evidence" value="ECO:0007669"/>
    <property type="project" value="UniProtKB-UniRule"/>
</dbReference>
<dbReference type="SUPFAM" id="SSF51306">
    <property type="entry name" value="LexA/Signal peptidase"/>
    <property type="match status" value="1"/>
</dbReference>
<dbReference type="Pfam" id="PF00932">
    <property type="entry name" value="LTD"/>
    <property type="match status" value="1"/>
</dbReference>
<proteinExistence type="predicted"/>
<dbReference type="GO" id="GO:0009003">
    <property type="term" value="F:signal peptidase activity"/>
    <property type="evidence" value="ECO:0007669"/>
    <property type="project" value="UniProtKB-EC"/>
</dbReference>
<protein>
    <recommendedName>
        <fullName evidence="5">Signal peptidase I</fullName>
        <ecNumber evidence="5">3.4.21.89</ecNumber>
    </recommendedName>
</protein>
<evidence type="ECO:0000256" key="1">
    <source>
        <dbReference type="ARBA" id="ARBA00004370"/>
    </source>
</evidence>
<dbReference type="AlphaFoldDB" id="A0A1F5I2N7"/>
<dbReference type="GO" id="GO:0004252">
    <property type="term" value="F:serine-type endopeptidase activity"/>
    <property type="evidence" value="ECO:0007669"/>
    <property type="project" value="UniProtKB-UniRule"/>
</dbReference>
<dbReference type="STRING" id="1797729.A3A60_02905"/>
<sequence>MIKKSIDFIKIAVRAFNILLVAALILVAASVAYISIPAFGNKALIVRSGSMQPTIGVGDFVVVRAKQNLKSPLALPIPRYKAGDIVAFRAADGKTLVTHRIASVKVEAGKVFYETKGDANKTADKGFVKEENIIGAKFVSVPKVGKIVAFTKSNIGFVLLVIFPALLVILFEIVAVFREVKKQKNILRVTPPSGGVERSLLSSPSEFSLRSNNKFLSLKVLLPIFMTIFVFQSTFAFFSDSETSTNNIFVASTSFPSPSPTPPPIAQTLVVNEFLWNSSCTPNPETKFWLELFNGSTVQVNLKDWQFKDGNNNTIQISNANAFIDPGEYVLITKSSSTFSPSCYSNPGGVEVLNLGGNPDFTPTATGGVIKLEKPITTTTFEVVDRVEYGPIQNSGALNTSANQSIARNPNAVDTALGDTFATGDFAVDTTPSPGVAN</sequence>
<reference evidence="8 9" key="1">
    <citation type="journal article" date="2016" name="Nat. Commun.">
        <title>Thousands of microbial genomes shed light on interconnected biogeochemical processes in an aquifer system.</title>
        <authorList>
            <person name="Anantharaman K."/>
            <person name="Brown C.T."/>
            <person name="Hug L.A."/>
            <person name="Sharon I."/>
            <person name="Castelle C.J."/>
            <person name="Probst A.J."/>
            <person name="Thomas B.C."/>
            <person name="Singh A."/>
            <person name="Wilkins M.J."/>
            <person name="Karaoz U."/>
            <person name="Brodie E.L."/>
            <person name="Williams K.H."/>
            <person name="Hubbard S.S."/>
            <person name="Banfield J.F."/>
        </authorList>
    </citation>
    <scope>NUCLEOTIDE SEQUENCE [LARGE SCALE GENOMIC DNA]</scope>
</reference>
<comment type="subcellular location">
    <subcellularLocation>
        <location evidence="1">Membrane</location>
    </subcellularLocation>
</comment>
<dbReference type="PANTHER" id="PTHR10806:SF6">
    <property type="entry name" value="SIGNAL PEPTIDASE COMPLEX CATALYTIC SUBUNIT SEC11"/>
    <property type="match status" value="1"/>
</dbReference>
<organism evidence="8 9">
    <name type="scientific">Candidatus Curtissbacteria bacterium RIFCSPLOWO2_01_FULL_42_26</name>
    <dbReference type="NCBI Taxonomy" id="1797729"/>
    <lineage>
        <taxon>Bacteria</taxon>
        <taxon>Candidatus Curtissiibacteriota</taxon>
    </lineage>
</organism>
<dbReference type="NCBIfam" id="TIGR02228">
    <property type="entry name" value="sigpep_I_arch"/>
    <property type="match status" value="1"/>
</dbReference>
<feature type="domain" description="LTD" evidence="7">
    <location>
        <begin position="256"/>
        <end position="391"/>
    </location>
</feature>
<dbReference type="PANTHER" id="PTHR10806">
    <property type="entry name" value="SIGNAL PEPTIDASE COMPLEX CATALYTIC SUBUNIT SEC11"/>
    <property type="match status" value="1"/>
</dbReference>
<dbReference type="Gene3D" id="2.10.109.10">
    <property type="entry name" value="Umud Fragment, subunit A"/>
    <property type="match status" value="1"/>
</dbReference>
<dbReference type="InterPro" id="IPR001733">
    <property type="entry name" value="Peptidase_S26B"/>
</dbReference>
<keyword evidence="2 6" id="KW-0812">Transmembrane</keyword>